<feature type="domain" description="Glycosyltransferase subfamily 4-like N-terminal" evidence="1">
    <location>
        <begin position="16"/>
        <end position="202"/>
    </location>
</feature>
<accession>A0ABD5P9W9</accession>
<keyword evidence="3" id="KW-1185">Reference proteome</keyword>
<dbReference type="PANTHER" id="PTHR12526:SF600">
    <property type="entry name" value="GLYCOSYL TRANSFERASE GROUP 1"/>
    <property type="match status" value="1"/>
</dbReference>
<organism evidence="2 3">
    <name type="scientific">Halobium salinum</name>
    <dbReference type="NCBI Taxonomy" id="1364940"/>
    <lineage>
        <taxon>Archaea</taxon>
        <taxon>Methanobacteriati</taxon>
        <taxon>Methanobacteriota</taxon>
        <taxon>Stenosarchaea group</taxon>
        <taxon>Halobacteria</taxon>
        <taxon>Halobacteriales</taxon>
        <taxon>Haloferacaceae</taxon>
        <taxon>Halobium</taxon>
    </lineage>
</organism>
<dbReference type="GO" id="GO:0016757">
    <property type="term" value="F:glycosyltransferase activity"/>
    <property type="evidence" value="ECO:0007669"/>
    <property type="project" value="UniProtKB-KW"/>
</dbReference>
<dbReference type="EC" id="2.4.-.-" evidence="2"/>
<dbReference type="PANTHER" id="PTHR12526">
    <property type="entry name" value="GLYCOSYLTRANSFERASE"/>
    <property type="match status" value="1"/>
</dbReference>
<gene>
    <name evidence="2" type="ORF">ACFO0N_07030</name>
</gene>
<name>A0ABD5P9W9_9EURY</name>
<dbReference type="Proteomes" id="UP001595921">
    <property type="component" value="Unassembled WGS sequence"/>
</dbReference>
<reference evidence="2 3" key="1">
    <citation type="journal article" date="2019" name="Int. J. Syst. Evol. Microbiol.">
        <title>The Global Catalogue of Microorganisms (GCM) 10K type strain sequencing project: providing services to taxonomists for standard genome sequencing and annotation.</title>
        <authorList>
            <consortium name="The Broad Institute Genomics Platform"/>
            <consortium name="The Broad Institute Genome Sequencing Center for Infectious Disease"/>
            <person name="Wu L."/>
            <person name="Ma J."/>
        </authorList>
    </citation>
    <scope>NUCLEOTIDE SEQUENCE [LARGE SCALE GENOMIC DNA]</scope>
    <source>
        <strain evidence="2 3">CGMCC 1.12553</strain>
    </source>
</reference>
<dbReference type="RefSeq" id="WP_267621991.1">
    <property type="nucleotide sequence ID" value="NZ_JAODIW010000006.1"/>
</dbReference>
<sequence length="388" mass="42571">MNILQLHIDPVYPPTNGGETRVWKTAEHLSSFGEVWLACPWQHDLELPGGVRAVPLDTVLLRRKALRIYAWNALQAFDGNHPLNRLLTRAVLRDLHRQVPKVDVVVCETLQMWGAAQQFAERFDAKLLLTEHNADFDNLRQNLAGTPVPAPIADRAVRNLREYERQAVSRADAVVFQSESDRELFAGSWMCARVIPNGCDVDEIRSAGDPKQLREDLGIPSDTPVCLYVGSFDYGPNRDAAHFIARELAPAFPEVTFLLVGRDPPQLDRENVLSPGFVDDLPSALALSDIALCPLSTGSGTKLKMMDYLAAGLPIVTTTVGAAGISIEDGESALVRDDADGMREAIATLLSSEATRDRLSSNAAALGTQYDWEQLLSGYDSLLPSDDD</sequence>
<dbReference type="CDD" id="cd03801">
    <property type="entry name" value="GT4_PimA-like"/>
    <property type="match status" value="1"/>
</dbReference>
<dbReference type="AlphaFoldDB" id="A0ABD5P9W9"/>
<keyword evidence="2" id="KW-0328">Glycosyltransferase</keyword>
<evidence type="ECO:0000313" key="2">
    <source>
        <dbReference type="EMBL" id="MFC4357701.1"/>
    </source>
</evidence>
<keyword evidence="2" id="KW-0808">Transferase</keyword>
<dbReference type="Pfam" id="PF13692">
    <property type="entry name" value="Glyco_trans_1_4"/>
    <property type="match status" value="1"/>
</dbReference>
<dbReference type="EMBL" id="JBHSDS010000003">
    <property type="protein sequence ID" value="MFC4357701.1"/>
    <property type="molecule type" value="Genomic_DNA"/>
</dbReference>
<evidence type="ECO:0000313" key="3">
    <source>
        <dbReference type="Proteomes" id="UP001595921"/>
    </source>
</evidence>
<proteinExistence type="predicted"/>
<dbReference type="SUPFAM" id="SSF53756">
    <property type="entry name" value="UDP-Glycosyltransferase/glycogen phosphorylase"/>
    <property type="match status" value="1"/>
</dbReference>
<dbReference type="Pfam" id="PF13439">
    <property type="entry name" value="Glyco_transf_4"/>
    <property type="match status" value="1"/>
</dbReference>
<comment type="caution">
    <text evidence="2">The sequence shown here is derived from an EMBL/GenBank/DDBJ whole genome shotgun (WGS) entry which is preliminary data.</text>
</comment>
<protein>
    <submittedName>
        <fullName evidence="2">Glycosyltransferase family 4 protein</fullName>
        <ecNumber evidence="2">2.4.-.-</ecNumber>
    </submittedName>
</protein>
<dbReference type="Gene3D" id="3.40.50.2000">
    <property type="entry name" value="Glycogen Phosphorylase B"/>
    <property type="match status" value="2"/>
</dbReference>
<dbReference type="InterPro" id="IPR028098">
    <property type="entry name" value="Glyco_trans_4-like_N"/>
</dbReference>
<evidence type="ECO:0000259" key="1">
    <source>
        <dbReference type="Pfam" id="PF13439"/>
    </source>
</evidence>